<protein>
    <submittedName>
        <fullName evidence="1">Uncharacterized protein</fullName>
    </submittedName>
</protein>
<evidence type="ECO:0000313" key="1">
    <source>
        <dbReference type="EMBL" id="QHS94543.1"/>
    </source>
</evidence>
<proteinExistence type="predicted"/>
<dbReference type="EMBL" id="MN739226">
    <property type="protein sequence ID" value="QHS94543.1"/>
    <property type="molecule type" value="Genomic_DNA"/>
</dbReference>
<organism evidence="1">
    <name type="scientific">viral metagenome</name>
    <dbReference type="NCBI Taxonomy" id="1070528"/>
    <lineage>
        <taxon>unclassified sequences</taxon>
        <taxon>metagenomes</taxon>
        <taxon>organismal metagenomes</taxon>
    </lineage>
</organism>
<sequence length="44" mass="5509">MGQNTFQFYLYNETRHKCIDDILEFNYYKIDCLTWIMYINYING</sequence>
<accession>A0A6C0BTF2</accession>
<name>A0A6C0BTF2_9ZZZZ</name>
<reference evidence="1" key="1">
    <citation type="journal article" date="2020" name="Nature">
        <title>Giant virus diversity and host interactions through global metagenomics.</title>
        <authorList>
            <person name="Schulz F."/>
            <person name="Roux S."/>
            <person name="Paez-Espino D."/>
            <person name="Jungbluth S."/>
            <person name="Walsh D.A."/>
            <person name="Denef V.J."/>
            <person name="McMahon K.D."/>
            <person name="Konstantinidis K.T."/>
            <person name="Eloe-Fadrosh E.A."/>
            <person name="Kyrpides N.C."/>
            <person name="Woyke T."/>
        </authorList>
    </citation>
    <scope>NUCLEOTIDE SEQUENCE</scope>
    <source>
        <strain evidence="1">GVMAG-M-3300018416-45</strain>
    </source>
</reference>
<dbReference type="AlphaFoldDB" id="A0A6C0BTF2"/>